<evidence type="ECO:0000259" key="1">
    <source>
        <dbReference type="Pfam" id="PF05685"/>
    </source>
</evidence>
<dbReference type="PANTHER" id="PTHR35400">
    <property type="entry name" value="SLR1083 PROTEIN"/>
    <property type="match status" value="1"/>
</dbReference>
<name>A0A3B0BKA4_9ACTN</name>
<dbReference type="InterPro" id="IPR011335">
    <property type="entry name" value="Restrct_endonuc-II-like"/>
</dbReference>
<dbReference type="EMBL" id="RBAM01000004">
    <property type="protein sequence ID" value="RKN74283.1"/>
    <property type="molecule type" value="Genomic_DNA"/>
</dbReference>
<gene>
    <name evidence="2" type="ORF">D7231_10320</name>
</gene>
<dbReference type="GO" id="GO:0004519">
    <property type="term" value="F:endonuclease activity"/>
    <property type="evidence" value="ECO:0007669"/>
    <property type="project" value="UniProtKB-KW"/>
</dbReference>
<keyword evidence="2" id="KW-0255">Endonuclease</keyword>
<reference evidence="2 3" key="1">
    <citation type="journal article" date="2015" name="Antonie Van Leeuwenhoek">
        <title>Streptomyces klenkii sp. nov., isolated from deep marine sediment.</title>
        <authorList>
            <person name="Veyisoglu A."/>
            <person name="Sahin N."/>
        </authorList>
    </citation>
    <scope>NUCLEOTIDE SEQUENCE [LARGE SCALE GENOMIC DNA]</scope>
    <source>
        <strain evidence="2 3">KCTC 29202</strain>
    </source>
</reference>
<comment type="caution">
    <text evidence="2">The sequence shown here is derived from an EMBL/GenBank/DDBJ whole genome shotgun (WGS) entry which is preliminary data.</text>
</comment>
<evidence type="ECO:0000313" key="3">
    <source>
        <dbReference type="Proteomes" id="UP000270343"/>
    </source>
</evidence>
<dbReference type="Gene3D" id="3.90.1570.10">
    <property type="entry name" value="tt1808, chain A"/>
    <property type="match status" value="1"/>
</dbReference>
<evidence type="ECO:0000313" key="2">
    <source>
        <dbReference type="EMBL" id="RKN74283.1"/>
    </source>
</evidence>
<organism evidence="2 3">
    <name type="scientific">Streptomyces klenkii</name>
    <dbReference type="NCBI Taxonomy" id="1420899"/>
    <lineage>
        <taxon>Bacteria</taxon>
        <taxon>Bacillati</taxon>
        <taxon>Actinomycetota</taxon>
        <taxon>Actinomycetes</taxon>
        <taxon>Kitasatosporales</taxon>
        <taxon>Streptomycetaceae</taxon>
        <taxon>Streptomyces</taxon>
    </lineage>
</organism>
<dbReference type="OrthoDB" id="4537149at2"/>
<dbReference type="InterPro" id="IPR008538">
    <property type="entry name" value="Uma2"/>
</dbReference>
<keyword evidence="2" id="KW-0540">Nuclease</keyword>
<dbReference type="PANTHER" id="PTHR35400:SF3">
    <property type="entry name" value="SLL1072 PROTEIN"/>
    <property type="match status" value="1"/>
</dbReference>
<dbReference type="SUPFAM" id="SSF52980">
    <property type="entry name" value="Restriction endonuclease-like"/>
    <property type="match status" value="1"/>
</dbReference>
<dbReference type="Pfam" id="PF05685">
    <property type="entry name" value="Uma2"/>
    <property type="match status" value="1"/>
</dbReference>
<dbReference type="AlphaFoldDB" id="A0A3B0BKA4"/>
<feature type="domain" description="Putative restriction endonuclease" evidence="1">
    <location>
        <begin position="8"/>
        <end position="176"/>
    </location>
</feature>
<keyword evidence="2" id="KW-0378">Hydrolase</keyword>
<dbReference type="RefSeq" id="WP_120754695.1">
    <property type="nucleotide sequence ID" value="NZ_RBAM01000004.1"/>
</dbReference>
<sequence length="185" mass="20312">MENAILLELFLELDASTPEGLRSELIDGEIVVSPPPEGYHAHCLSEIWRQVTLLSATRMSLSGHKGLAVPREGGRPPDHVIPDATIAPREGRPFRGAPAWMPCDDVAMVVEVTSSRADIDRITKRHCYARAGVPLYLLVDREHETVTLFSEPADEDYGDAHTTAFGKTLPLPEPFAFVLETSELG</sequence>
<dbReference type="InterPro" id="IPR012296">
    <property type="entry name" value="Nuclease_put_TT1808"/>
</dbReference>
<proteinExistence type="predicted"/>
<accession>A0A3B0BKA4</accession>
<dbReference type="CDD" id="cd06260">
    <property type="entry name" value="DUF820-like"/>
    <property type="match status" value="1"/>
</dbReference>
<protein>
    <submittedName>
        <fullName evidence="2">Uma2 family endonuclease</fullName>
    </submittedName>
</protein>
<keyword evidence="3" id="KW-1185">Reference proteome</keyword>
<dbReference type="Proteomes" id="UP000270343">
    <property type="component" value="Unassembled WGS sequence"/>
</dbReference>